<evidence type="ECO:0000259" key="17">
    <source>
        <dbReference type="PROSITE" id="PS50893"/>
    </source>
</evidence>
<dbReference type="SMART" id="SM00382">
    <property type="entry name" value="AAA"/>
    <property type="match status" value="1"/>
</dbReference>
<reference evidence="18" key="1">
    <citation type="submission" date="2020-10" db="EMBL/GenBank/DDBJ databases">
        <title>Sequencing the genomes of 1000 actinobacteria strains.</title>
        <authorList>
            <person name="Klenk H.-P."/>
        </authorList>
    </citation>
    <scope>NUCLEOTIDE SEQUENCE</scope>
    <source>
        <strain evidence="18">DSM 45354</strain>
    </source>
</reference>
<dbReference type="GO" id="GO:0055085">
    <property type="term" value="P:transmembrane transport"/>
    <property type="evidence" value="ECO:0007669"/>
    <property type="project" value="UniProtKB-ARBA"/>
</dbReference>
<feature type="domain" description="ABC transporter" evidence="17">
    <location>
        <begin position="18"/>
        <end position="262"/>
    </location>
</feature>
<dbReference type="PANTHER" id="PTHR43776">
    <property type="entry name" value="TRANSPORT ATP-BINDING PROTEIN"/>
    <property type="match status" value="1"/>
</dbReference>
<dbReference type="Gene3D" id="3.40.50.300">
    <property type="entry name" value="P-loop containing nucleotide triphosphate hydrolases"/>
    <property type="match status" value="1"/>
</dbReference>
<evidence type="ECO:0000256" key="15">
    <source>
        <dbReference type="ARBA" id="ARBA00041187"/>
    </source>
</evidence>
<keyword evidence="11" id="KW-0472">Membrane</keyword>
<keyword evidence="6" id="KW-0677">Repeat</keyword>
<dbReference type="Pfam" id="PF08352">
    <property type="entry name" value="oligo_HPY"/>
    <property type="match status" value="1"/>
</dbReference>
<dbReference type="Proteomes" id="UP000638648">
    <property type="component" value="Unassembled WGS sequence"/>
</dbReference>
<keyword evidence="9 18" id="KW-0067">ATP-binding</keyword>
<organism evidence="18 19">
    <name type="scientific">Actinopolymorpha pittospori</name>
    <dbReference type="NCBI Taxonomy" id="648752"/>
    <lineage>
        <taxon>Bacteria</taxon>
        <taxon>Bacillati</taxon>
        <taxon>Actinomycetota</taxon>
        <taxon>Actinomycetes</taxon>
        <taxon>Propionibacteriales</taxon>
        <taxon>Actinopolymorphaceae</taxon>
        <taxon>Actinopolymorpha</taxon>
    </lineage>
</organism>
<evidence type="ECO:0000256" key="12">
    <source>
        <dbReference type="ARBA" id="ARBA00037530"/>
    </source>
</evidence>
<keyword evidence="19" id="KW-1185">Reference proteome</keyword>
<dbReference type="Pfam" id="PF00005">
    <property type="entry name" value="ABC_tran"/>
    <property type="match status" value="1"/>
</dbReference>
<comment type="caution">
    <text evidence="18">The sequence shown here is derived from an EMBL/GenBank/DDBJ whole genome shotgun (WGS) entry which is preliminary data.</text>
</comment>
<dbReference type="RefSeq" id="WP_192756088.1">
    <property type="nucleotide sequence ID" value="NZ_BAABJL010000082.1"/>
</dbReference>
<evidence type="ECO:0000256" key="3">
    <source>
        <dbReference type="ARBA" id="ARBA00022448"/>
    </source>
</evidence>
<keyword evidence="10" id="KW-1278">Translocase</keyword>
<dbReference type="SUPFAM" id="SSF52540">
    <property type="entry name" value="P-loop containing nucleoside triphosphate hydrolases"/>
    <property type="match status" value="1"/>
</dbReference>
<evidence type="ECO:0000256" key="10">
    <source>
        <dbReference type="ARBA" id="ARBA00022967"/>
    </source>
</evidence>
<proteinExistence type="inferred from homology"/>
<keyword evidence="8" id="KW-0378">Hydrolase</keyword>
<dbReference type="NCBIfam" id="TIGR01727">
    <property type="entry name" value="oligo_HPY"/>
    <property type="match status" value="1"/>
</dbReference>
<evidence type="ECO:0000313" key="18">
    <source>
        <dbReference type="EMBL" id="MBE1613176.1"/>
    </source>
</evidence>
<dbReference type="GO" id="GO:0015833">
    <property type="term" value="P:peptide transport"/>
    <property type="evidence" value="ECO:0007669"/>
    <property type="project" value="InterPro"/>
</dbReference>
<evidence type="ECO:0000256" key="6">
    <source>
        <dbReference type="ARBA" id="ARBA00022737"/>
    </source>
</evidence>
<dbReference type="CDD" id="cd03257">
    <property type="entry name" value="ABC_NikE_OppD_transporters"/>
    <property type="match status" value="1"/>
</dbReference>
<keyword evidence="5" id="KW-0997">Cell inner membrane</keyword>
<dbReference type="GO" id="GO:0016887">
    <property type="term" value="F:ATP hydrolysis activity"/>
    <property type="evidence" value="ECO:0007669"/>
    <property type="project" value="InterPro"/>
</dbReference>
<dbReference type="AlphaFoldDB" id="A0A927N5R4"/>
<protein>
    <recommendedName>
        <fullName evidence="15">Glutathione import ATP-binding protein GsiA</fullName>
        <ecNumber evidence="14">7.4.2.10</ecNumber>
    </recommendedName>
</protein>
<dbReference type="GO" id="GO:0005524">
    <property type="term" value="F:ATP binding"/>
    <property type="evidence" value="ECO:0007669"/>
    <property type="project" value="UniProtKB-KW"/>
</dbReference>
<dbReference type="PANTHER" id="PTHR43776:SF15">
    <property type="entry name" value="GLUTATHIONE IMPORT ATP-BINDING PROTEIN GSIA"/>
    <property type="match status" value="1"/>
</dbReference>
<evidence type="ECO:0000256" key="1">
    <source>
        <dbReference type="ARBA" id="ARBA00004533"/>
    </source>
</evidence>
<keyword evidence="3" id="KW-0813">Transport</keyword>
<dbReference type="FunFam" id="3.40.50.300:FF:000016">
    <property type="entry name" value="Oligopeptide ABC transporter ATP-binding component"/>
    <property type="match status" value="1"/>
</dbReference>
<dbReference type="PROSITE" id="PS50893">
    <property type="entry name" value="ABC_TRANSPORTER_2"/>
    <property type="match status" value="1"/>
</dbReference>
<evidence type="ECO:0000256" key="4">
    <source>
        <dbReference type="ARBA" id="ARBA00022475"/>
    </source>
</evidence>
<sequence length="339" mass="37004">MPTTDTAPTPGTAPDPLVELDRIVKSFSVKVGLRRARVSAVDQVTLVVPEGATLGIVGESGCGKSTLARVVLGLHTLDNGQISFDGQALAKRRRPRRIVEQMQMVFQDPYSALNPRASVGESIAFPLRVQGVGKQEVRQRVAKVLEDVGLHPNYGGYYPHQLSGGQRQRVNIARALALQPRLIVLDEAVSALDKSIQAQILNLLKDLQAEYNLTYVFISHDLNVVEYMSDQVAVMYLGQVVELCPAEDLYRQPLHPYSQALLASIPVLDPGRRSSDEAGLRGEMPSPLNPPSGCRFRTRCAFAMDVCAQQTPVLTRADDEHMVGCHLYAHGSPEPNHGG</sequence>
<dbReference type="GO" id="GO:0005886">
    <property type="term" value="C:plasma membrane"/>
    <property type="evidence" value="ECO:0007669"/>
    <property type="project" value="UniProtKB-SubCell"/>
</dbReference>
<gene>
    <name evidence="18" type="ORF">HEB94_010024</name>
</gene>
<evidence type="ECO:0000256" key="5">
    <source>
        <dbReference type="ARBA" id="ARBA00022519"/>
    </source>
</evidence>
<dbReference type="InterPro" id="IPR013563">
    <property type="entry name" value="Oligopep_ABC_C"/>
</dbReference>
<comment type="similarity">
    <text evidence="13">Belongs to the ABC transporter superfamily. Glutathione importer (TC 3.A.1.5.11) family.</text>
</comment>
<dbReference type="InterPro" id="IPR003439">
    <property type="entry name" value="ABC_transporter-like_ATP-bd"/>
</dbReference>
<evidence type="ECO:0000256" key="14">
    <source>
        <dbReference type="ARBA" id="ARBA00039050"/>
    </source>
</evidence>
<dbReference type="EMBL" id="JADBEM010000001">
    <property type="protein sequence ID" value="MBE1613176.1"/>
    <property type="molecule type" value="Genomic_DNA"/>
</dbReference>
<name>A0A927N5R4_9ACTN</name>
<evidence type="ECO:0000313" key="19">
    <source>
        <dbReference type="Proteomes" id="UP000638648"/>
    </source>
</evidence>
<dbReference type="PROSITE" id="PS00211">
    <property type="entry name" value="ABC_TRANSPORTER_1"/>
    <property type="match status" value="1"/>
</dbReference>
<comment type="function">
    <text evidence="12">Part of the ABC transporter complex GsiABCD involved in glutathione import. Responsible for energy coupling to the transport system.</text>
</comment>
<keyword evidence="7" id="KW-0547">Nucleotide-binding</keyword>
<evidence type="ECO:0000256" key="2">
    <source>
        <dbReference type="ARBA" id="ARBA00011469"/>
    </source>
</evidence>
<dbReference type="InterPro" id="IPR017871">
    <property type="entry name" value="ABC_transporter-like_CS"/>
</dbReference>
<dbReference type="EC" id="7.4.2.10" evidence="14"/>
<comment type="subcellular location">
    <subcellularLocation>
        <location evidence="1">Cell inner membrane</location>
    </subcellularLocation>
</comment>
<evidence type="ECO:0000256" key="16">
    <source>
        <dbReference type="ARBA" id="ARBA00047640"/>
    </source>
</evidence>
<comment type="catalytic activity">
    <reaction evidence="16">
        <text>glutathione(out) + ATP + H2O = glutathione(in) + ADP + phosphate + H(+)</text>
        <dbReference type="Rhea" id="RHEA:29791"/>
        <dbReference type="ChEBI" id="CHEBI:15377"/>
        <dbReference type="ChEBI" id="CHEBI:15378"/>
        <dbReference type="ChEBI" id="CHEBI:30616"/>
        <dbReference type="ChEBI" id="CHEBI:43474"/>
        <dbReference type="ChEBI" id="CHEBI:57925"/>
        <dbReference type="ChEBI" id="CHEBI:456216"/>
        <dbReference type="EC" id="7.4.2.10"/>
    </reaction>
</comment>
<accession>A0A927N5R4</accession>
<evidence type="ECO:0000256" key="13">
    <source>
        <dbReference type="ARBA" id="ARBA00038416"/>
    </source>
</evidence>
<evidence type="ECO:0000256" key="9">
    <source>
        <dbReference type="ARBA" id="ARBA00022840"/>
    </source>
</evidence>
<evidence type="ECO:0000256" key="7">
    <source>
        <dbReference type="ARBA" id="ARBA00022741"/>
    </source>
</evidence>
<keyword evidence="4" id="KW-1003">Cell membrane</keyword>
<evidence type="ECO:0000256" key="11">
    <source>
        <dbReference type="ARBA" id="ARBA00023136"/>
    </source>
</evidence>
<evidence type="ECO:0000256" key="8">
    <source>
        <dbReference type="ARBA" id="ARBA00022801"/>
    </source>
</evidence>
<dbReference type="InterPro" id="IPR027417">
    <property type="entry name" value="P-loop_NTPase"/>
</dbReference>
<dbReference type="InterPro" id="IPR003593">
    <property type="entry name" value="AAA+_ATPase"/>
</dbReference>
<dbReference type="InterPro" id="IPR050319">
    <property type="entry name" value="ABC_transp_ATP-bind"/>
</dbReference>
<comment type="subunit">
    <text evidence="2">The complex is composed of two ATP-binding proteins (GsiA), two transmembrane proteins (GsiC and GsiD) and a solute-binding protein (GsiB).</text>
</comment>